<keyword evidence="3" id="KW-1185">Reference proteome</keyword>
<dbReference type="AlphaFoldDB" id="A0A7X6IAR1"/>
<dbReference type="EMBL" id="VTOW01000001">
    <property type="protein sequence ID" value="NKE70645.1"/>
    <property type="molecule type" value="Genomic_DNA"/>
</dbReference>
<dbReference type="Proteomes" id="UP000534783">
    <property type="component" value="Unassembled WGS sequence"/>
</dbReference>
<dbReference type="RefSeq" id="WP_168058882.1">
    <property type="nucleotide sequence ID" value="NZ_VTOW01000001.1"/>
</dbReference>
<reference evidence="2 3" key="1">
    <citation type="journal article" date="2020" name="Nature">
        <title>Bacterial chemolithoautotrophy via manganese oxidation.</title>
        <authorList>
            <person name="Yu H."/>
            <person name="Leadbetter J.R."/>
        </authorList>
    </citation>
    <scope>NUCLEOTIDE SEQUENCE [LARGE SCALE GENOMIC DNA]</scope>
    <source>
        <strain evidence="2 3">Mn-1</strain>
    </source>
</reference>
<name>A0A7X6IAR1_9BACT</name>
<protein>
    <submittedName>
        <fullName evidence="2">Uncharacterized protein</fullName>
    </submittedName>
</protein>
<keyword evidence="1" id="KW-0732">Signal</keyword>
<organism evidence="2 3">
    <name type="scientific">Candidatus Manganitrophus noduliformans</name>
    <dbReference type="NCBI Taxonomy" id="2606439"/>
    <lineage>
        <taxon>Bacteria</taxon>
        <taxon>Pseudomonadati</taxon>
        <taxon>Nitrospirota</taxon>
        <taxon>Nitrospiria</taxon>
        <taxon>Candidatus Troglogloeales</taxon>
        <taxon>Candidatus Manganitrophaceae</taxon>
        <taxon>Candidatus Manganitrophus</taxon>
    </lineage>
</organism>
<evidence type="ECO:0000313" key="3">
    <source>
        <dbReference type="Proteomes" id="UP000534783"/>
    </source>
</evidence>
<evidence type="ECO:0000313" key="2">
    <source>
        <dbReference type="EMBL" id="NKE70645.1"/>
    </source>
</evidence>
<feature type="signal peptide" evidence="1">
    <location>
        <begin position="1"/>
        <end position="25"/>
    </location>
</feature>
<gene>
    <name evidence="2" type="ORF">MNODULE_07840</name>
</gene>
<evidence type="ECO:0000256" key="1">
    <source>
        <dbReference type="SAM" id="SignalP"/>
    </source>
</evidence>
<feature type="chain" id="PRO_5030963000" evidence="1">
    <location>
        <begin position="26"/>
        <end position="115"/>
    </location>
</feature>
<accession>A0A7X6IAR1</accession>
<sequence>MKKLLMIGMLSIALIGAGSLTPIYAAGEQDQGAAQGDQGAGGMAQGEKLTGVEVTEINKDQGTVQIKKQEGGQETLKLDPSQAAQLDQIQKGDKVDITMVERGGEKVATSISKSG</sequence>
<comment type="caution">
    <text evidence="2">The sequence shown here is derived from an EMBL/GenBank/DDBJ whole genome shotgun (WGS) entry which is preliminary data.</text>
</comment>
<proteinExistence type="predicted"/>